<evidence type="ECO:0000313" key="2">
    <source>
        <dbReference type="Proteomes" id="UP001161540"/>
    </source>
</evidence>
<dbReference type="Proteomes" id="UP001161540">
    <property type="component" value="Segment"/>
</dbReference>
<dbReference type="KEGG" id="vg:80541047"/>
<dbReference type="RefSeq" id="YP_010802317.1">
    <property type="nucleotide sequence ID" value="NC_076983.1"/>
</dbReference>
<accession>A0A8D9PCS0</accession>
<proteinExistence type="predicted"/>
<sequence length="222" mass="23189">MSARSSSSTVSFGLGATSVVTANIAPDDANALPVRACFGETRTRPSQATASVLRYVRSSDQATTLPVTSPATTATSRAHAVALTGLQFSGVASSHATVVELRRQLGRANAQATTLKHTVSQARIAVGFLVAEVERARIIGAAVVEGSASARFAAETRYPFLRSNSARGLVETLEAITLELRRQNTITAAAVRTLGSTDAADLVSEISSINGDEVELQDVDLF</sequence>
<dbReference type="GeneID" id="80541047"/>
<evidence type="ECO:0000313" key="1">
    <source>
        <dbReference type="EMBL" id="DAD54830.1"/>
    </source>
</evidence>
<reference evidence="1" key="1">
    <citation type="journal article" date="2021" name="Sci. Rep.">
        <title>Armillaria root rot fungi host single-stranded RNA viruses.</title>
        <authorList>
            <person name="Linnakoski R."/>
            <person name="Sutela S."/>
            <person name="Coetzee M.P.A."/>
            <person name="Duong T.A."/>
            <person name="Pavlov I.N."/>
            <person name="Litovka Y.A."/>
            <person name="Hantula J."/>
            <person name="Wingfield B.D."/>
            <person name="Vainio E.J."/>
        </authorList>
    </citation>
    <scope>NUCLEOTIDE SEQUENCE</scope>
    <source>
        <strain evidence="1">ELDO17</strain>
    </source>
</reference>
<keyword evidence="2" id="KW-1185">Reference proteome</keyword>
<name>A0A8D9PCS0_9MONO</name>
<protein>
    <submittedName>
        <fullName evidence="1">ORF4 protein</fullName>
    </submittedName>
</protein>
<dbReference type="EMBL" id="BK014417">
    <property type="protein sequence ID" value="DAD54830.1"/>
    <property type="molecule type" value="Viral_cRNA"/>
</dbReference>
<organism evidence="1 2">
    <name type="scientific">Armillaria mellea negative strand RNA virus 2</name>
    <dbReference type="NCBI Taxonomy" id="2803971"/>
    <lineage>
        <taxon>Viruses</taxon>
        <taxon>Riboviria</taxon>
        <taxon>Orthornavirae</taxon>
        <taxon>Negarnaviricota</taxon>
        <taxon>Haploviricotina</taxon>
        <taxon>Monjiviricetes</taxon>
        <taxon>Mononegavirales</taxon>
        <taxon>Mymonaviridae</taxon>
        <taxon>Auricularimonavirus</taxon>
        <taxon>Auricularimonavirus armillariae</taxon>
    </lineage>
</organism>